<dbReference type="OrthoDB" id="5776105at2759"/>
<dbReference type="FunCoup" id="C8JQP1">
    <property type="interactions" value="467"/>
</dbReference>
<keyword evidence="3" id="KW-1185">Reference proteome</keyword>
<feature type="signal peptide" evidence="1">
    <location>
        <begin position="1"/>
        <end position="21"/>
    </location>
</feature>
<dbReference type="Proteomes" id="UP000001940">
    <property type="component" value="Chromosome III"/>
</dbReference>
<gene>
    <name evidence="2" type="ORF">CELE_F37C12.10</name>
    <name evidence="2 4" type="ORF">F37C12.10</name>
</gene>
<evidence type="ECO:0000313" key="4">
    <source>
        <dbReference type="WormBase" id="F37C12.10"/>
    </source>
</evidence>
<feature type="chain" id="PRO_5002990179" evidence="1">
    <location>
        <begin position="22"/>
        <end position="126"/>
    </location>
</feature>
<dbReference type="PaxDb" id="6239-F37C12.10"/>
<dbReference type="HOGENOM" id="CLU_2005968_0_0_1"/>
<reference evidence="2 3" key="1">
    <citation type="journal article" date="1998" name="Science">
        <title>Genome sequence of the nematode C. elegans: a platform for investigating biology.</title>
        <authorList>
            <consortium name="The C. elegans sequencing consortium"/>
            <person name="Sulson J.E."/>
            <person name="Waterston R."/>
        </authorList>
    </citation>
    <scope>NUCLEOTIDE SEQUENCE [LARGE SCALE GENOMIC DNA]</scope>
    <source>
        <strain evidence="2 3">Bristol N2</strain>
    </source>
</reference>
<proteinExistence type="predicted"/>
<accession>C8JQP1</accession>
<keyword evidence="1" id="KW-0732">Signal</keyword>
<dbReference type="eggNOG" id="ENOG502TKTJ">
    <property type="taxonomic scope" value="Eukaryota"/>
</dbReference>
<dbReference type="Bgee" id="WBGene00018153">
    <property type="expression patterns" value="Expressed in adult organism and 3 other cell types or tissues"/>
</dbReference>
<dbReference type="CTD" id="185422"/>
<dbReference type="KEGG" id="cel:CELE_F37C12.10"/>
<dbReference type="InParanoid" id="C8JQP1"/>
<dbReference type="GeneID" id="185422"/>
<dbReference type="EMBL" id="BX284603">
    <property type="protein sequence ID" value="CCD70749.1"/>
    <property type="molecule type" value="Genomic_DNA"/>
</dbReference>
<evidence type="ECO:0000256" key="1">
    <source>
        <dbReference type="SAM" id="SignalP"/>
    </source>
</evidence>
<dbReference type="WormBase" id="F37C12.10">
    <property type="protein sequence ID" value="CE43966"/>
    <property type="gene ID" value="WBGene00018153"/>
</dbReference>
<name>C8JQP1_CAEEL</name>
<protein>
    <submittedName>
        <fullName evidence="2">Secreted protein</fullName>
    </submittedName>
</protein>
<sequence length="126" mass="13826">MKAGFIIIALCFLSLLRIGSTAPMGVTVKASYDQQIINLIVWICPDPTLFAMVQSALQQYRTVDDINKSVQDQVSGYRNAIWLVNTINYSRTTADTDPGPNRSSQNLCFVQAPNEKLVVFVAAAVA</sequence>
<dbReference type="RefSeq" id="NP_498578.2">
    <property type="nucleotide sequence ID" value="NM_066177.2"/>
</dbReference>
<organism evidence="2 3">
    <name type="scientific">Caenorhabditis elegans</name>
    <dbReference type="NCBI Taxonomy" id="6239"/>
    <lineage>
        <taxon>Eukaryota</taxon>
        <taxon>Metazoa</taxon>
        <taxon>Ecdysozoa</taxon>
        <taxon>Nematoda</taxon>
        <taxon>Chromadorea</taxon>
        <taxon>Rhabditida</taxon>
        <taxon>Rhabditina</taxon>
        <taxon>Rhabditomorpha</taxon>
        <taxon>Rhabditoidea</taxon>
        <taxon>Rhabditidae</taxon>
        <taxon>Peloderinae</taxon>
        <taxon>Caenorhabditis</taxon>
    </lineage>
</organism>
<dbReference type="OMA" id="IVWICPD"/>
<evidence type="ECO:0000313" key="2">
    <source>
        <dbReference type="EMBL" id="CCD70749.1"/>
    </source>
</evidence>
<dbReference type="AlphaFoldDB" id="C8JQP1"/>
<evidence type="ECO:0000313" key="3">
    <source>
        <dbReference type="Proteomes" id="UP000001940"/>
    </source>
</evidence>
<dbReference type="AGR" id="WB:WBGene00018153"/>